<dbReference type="AlphaFoldDB" id="A0AAU9UJK0"/>
<evidence type="ECO:0000313" key="11">
    <source>
        <dbReference type="Proteomes" id="UP001153954"/>
    </source>
</evidence>
<keyword evidence="4" id="KW-0963">Cytoplasm</keyword>
<keyword evidence="11" id="KW-1185">Reference proteome</keyword>
<name>A0AAU9UJK0_EUPED</name>
<comment type="caution">
    <text evidence="10">The sequence shown here is derived from an EMBL/GenBank/DDBJ whole genome shotgun (WGS) entry which is preliminary data.</text>
</comment>
<keyword evidence="6" id="KW-0206">Cytoskeleton</keyword>
<comment type="similarity">
    <text evidence="3">Belongs to the INCENP family.</text>
</comment>
<dbReference type="EMBL" id="CAKOGL010000019">
    <property type="protein sequence ID" value="CAH2098076.1"/>
    <property type="molecule type" value="Genomic_DNA"/>
</dbReference>
<evidence type="ECO:0000256" key="2">
    <source>
        <dbReference type="ARBA" id="ARBA00004186"/>
    </source>
</evidence>
<evidence type="ECO:0000256" key="6">
    <source>
        <dbReference type="ARBA" id="ARBA00023212"/>
    </source>
</evidence>
<evidence type="ECO:0000313" key="10">
    <source>
        <dbReference type="EMBL" id="CAH2098076.1"/>
    </source>
</evidence>
<dbReference type="InterPro" id="IPR005635">
    <property type="entry name" value="Inner_centromere_prot_ARK-bd"/>
</dbReference>
<proteinExistence type="inferred from homology"/>
<dbReference type="GO" id="GO:0000281">
    <property type="term" value="P:mitotic cytokinesis"/>
    <property type="evidence" value="ECO:0007669"/>
    <property type="project" value="TreeGrafter"/>
</dbReference>
<keyword evidence="7" id="KW-0539">Nucleus</keyword>
<protein>
    <recommendedName>
        <fullName evidence="9">Inner centromere protein ARK-binding domain-containing protein</fullName>
    </recommendedName>
</protein>
<dbReference type="GO" id="GO:1990385">
    <property type="term" value="C:meiotic spindle midzone"/>
    <property type="evidence" value="ECO:0007669"/>
    <property type="project" value="TreeGrafter"/>
</dbReference>
<comment type="subcellular location">
    <subcellularLocation>
        <location evidence="2">Cytoplasm</location>
        <location evidence="2">Cytoskeleton</location>
        <location evidence="2">Spindle</location>
    </subcellularLocation>
    <subcellularLocation>
        <location evidence="1">Nucleus</location>
    </subcellularLocation>
</comment>
<dbReference type="GO" id="GO:0051310">
    <property type="term" value="P:metaphase chromosome alignment"/>
    <property type="evidence" value="ECO:0007669"/>
    <property type="project" value="TreeGrafter"/>
</dbReference>
<dbReference type="Proteomes" id="UP001153954">
    <property type="component" value="Unassembled WGS sequence"/>
</dbReference>
<evidence type="ECO:0000256" key="8">
    <source>
        <dbReference type="SAM" id="MobiDB-lite"/>
    </source>
</evidence>
<dbReference type="GO" id="GO:0030496">
    <property type="term" value="C:midbody"/>
    <property type="evidence" value="ECO:0007669"/>
    <property type="project" value="TreeGrafter"/>
</dbReference>
<feature type="domain" description="Inner centromere protein ARK-binding" evidence="9">
    <location>
        <begin position="58"/>
        <end position="110"/>
    </location>
</feature>
<organism evidence="10 11">
    <name type="scientific">Euphydryas editha</name>
    <name type="common">Edith's checkerspot</name>
    <dbReference type="NCBI Taxonomy" id="104508"/>
    <lineage>
        <taxon>Eukaryota</taxon>
        <taxon>Metazoa</taxon>
        <taxon>Ecdysozoa</taxon>
        <taxon>Arthropoda</taxon>
        <taxon>Hexapoda</taxon>
        <taxon>Insecta</taxon>
        <taxon>Pterygota</taxon>
        <taxon>Neoptera</taxon>
        <taxon>Endopterygota</taxon>
        <taxon>Lepidoptera</taxon>
        <taxon>Glossata</taxon>
        <taxon>Ditrysia</taxon>
        <taxon>Papilionoidea</taxon>
        <taxon>Nymphalidae</taxon>
        <taxon>Nymphalinae</taxon>
        <taxon>Euphydryas</taxon>
    </lineage>
</organism>
<keyword evidence="5" id="KW-0159">Chromosome partition</keyword>
<reference evidence="10" key="1">
    <citation type="submission" date="2022-03" db="EMBL/GenBank/DDBJ databases">
        <authorList>
            <person name="Tunstrom K."/>
        </authorList>
    </citation>
    <scope>NUCLEOTIDE SEQUENCE</scope>
</reference>
<gene>
    <name evidence="10" type="ORF">EEDITHA_LOCUS13230</name>
</gene>
<dbReference type="PANTHER" id="PTHR13142:SF1">
    <property type="entry name" value="INNER CENTROMERE PROTEIN"/>
    <property type="match status" value="1"/>
</dbReference>
<evidence type="ECO:0000259" key="9">
    <source>
        <dbReference type="Pfam" id="PF03941"/>
    </source>
</evidence>
<evidence type="ECO:0000256" key="7">
    <source>
        <dbReference type="ARBA" id="ARBA00023242"/>
    </source>
</evidence>
<evidence type="ECO:0000256" key="3">
    <source>
        <dbReference type="ARBA" id="ARBA00010042"/>
    </source>
</evidence>
<evidence type="ECO:0000256" key="1">
    <source>
        <dbReference type="ARBA" id="ARBA00004123"/>
    </source>
</evidence>
<evidence type="ECO:0000256" key="4">
    <source>
        <dbReference type="ARBA" id="ARBA00022490"/>
    </source>
</evidence>
<feature type="region of interest" description="Disordered" evidence="8">
    <location>
        <begin position="57"/>
        <end position="76"/>
    </location>
</feature>
<sequence>MKKEAALMAKEIERRQREFMEKQKMKHRLDGDKILTPLKNVPAPDPVYMLDGFQYLNSDEDEEPPERPIPAWSTSKARRQQLVVQARVAPRLVDRLFSVRAHSPDLREIFPDIERARLKRTSSAVWRTPPRLPPVRE</sequence>
<dbReference type="Pfam" id="PF03941">
    <property type="entry name" value="INCENP_ARK-bind"/>
    <property type="match status" value="1"/>
</dbReference>
<evidence type="ECO:0000256" key="5">
    <source>
        <dbReference type="ARBA" id="ARBA00022829"/>
    </source>
</evidence>
<dbReference type="PANTHER" id="PTHR13142">
    <property type="entry name" value="INNER CENTROMERE PROTEIN"/>
    <property type="match status" value="1"/>
</dbReference>
<dbReference type="GO" id="GO:0000776">
    <property type="term" value="C:kinetochore"/>
    <property type="evidence" value="ECO:0007669"/>
    <property type="project" value="TreeGrafter"/>
</dbReference>
<dbReference type="GO" id="GO:0051257">
    <property type="term" value="P:meiotic spindle midzone assembly"/>
    <property type="evidence" value="ECO:0007669"/>
    <property type="project" value="TreeGrafter"/>
</dbReference>
<dbReference type="GO" id="GO:0032133">
    <property type="term" value="C:chromosome passenger complex"/>
    <property type="evidence" value="ECO:0007669"/>
    <property type="project" value="TreeGrafter"/>
</dbReference>
<dbReference type="GO" id="GO:0005634">
    <property type="term" value="C:nucleus"/>
    <property type="evidence" value="ECO:0007669"/>
    <property type="project" value="UniProtKB-SubCell"/>
</dbReference>
<accession>A0AAU9UJK0</accession>